<comment type="caution">
    <text evidence="1">The sequence shown here is derived from an EMBL/GenBank/DDBJ whole genome shotgun (WGS) entry which is preliminary data.</text>
</comment>
<dbReference type="Proteomes" id="UP001161757">
    <property type="component" value="Unassembled WGS sequence"/>
</dbReference>
<protein>
    <submittedName>
        <fullName evidence="1">Uncharacterized protein</fullName>
    </submittedName>
</protein>
<dbReference type="EMBL" id="JAJGCB010000002">
    <property type="protein sequence ID" value="KAJ8994943.1"/>
    <property type="molecule type" value="Genomic_DNA"/>
</dbReference>
<evidence type="ECO:0000313" key="1">
    <source>
        <dbReference type="EMBL" id="KAJ8994943.1"/>
    </source>
</evidence>
<reference evidence="1" key="1">
    <citation type="submission" date="2023-01" db="EMBL/GenBank/DDBJ databases">
        <title>Exophiala dermititidis isolated from Cystic Fibrosis Patient.</title>
        <authorList>
            <person name="Kurbessoian T."/>
            <person name="Crocker A."/>
            <person name="Murante D."/>
            <person name="Hogan D.A."/>
            <person name="Stajich J.E."/>
        </authorList>
    </citation>
    <scope>NUCLEOTIDE SEQUENCE</scope>
    <source>
        <strain evidence="1">Ex8</strain>
    </source>
</reference>
<proteinExistence type="predicted"/>
<organism evidence="1 2">
    <name type="scientific">Exophiala dermatitidis</name>
    <name type="common">Black yeast-like fungus</name>
    <name type="synonym">Wangiella dermatitidis</name>
    <dbReference type="NCBI Taxonomy" id="5970"/>
    <lineage>
        <taxon>Eukaryota</taxon>
        <taxon>Fungi</taxon>
        <taxon>Dikarya</taxon>
        <taxon>Ascomycota</taxon>
        <taxon>Pezizomycotina</taxon>
        <taxon>Eurotiomycetes</taxon>
        <taxon>Chaetothyriomycetidae</taxon>
        <taxon>Chaetothyriales</taxon>
        <taxon>Herpotrichiellaceae</taxon>
        <taxon>Exophiala</taxon>
    </lineage>
</organism>
<dbReference type="AlphaFoldDB" id="A0AAN6F177"/>
<name>A0AAN6F177_EXODE</name>
<accession>A0AAN6F177</accession>
<sequence length="161" mass="17614">MVVDFGGWENGVYGAFRRNIFTADTTNPILPCSLSSTATRISHTATNRNARVLDLPHTTDSGVDHDNPGHRYTTLYNCPSGEMRGSPTVRLGDELQISKLEALPAELIVTFHIHPGPNCNGIQGKVEHVRRQICRRQKPAHGTWLGGLLTSLVALPVSPRP</sequence>
<gene>
    <name evidence="1" type="ORF">HRR80_001637</name>
</gene>
<evidence type="ECO:0000313" key="2">
    <source>
        <dbReference type="Proteomes" id="UP001161757"/>
    </source>
</evidence>